<evidence type="ECO:0000313" key="3">
    <source>
        <dbReference type="EMBL" id="CAL1540111.1"/>
    </source>
</evidence>
<feature type="compositionally biased region" description="Basic and acidic residues" evidence="1">
    <location>
        <begin position="124"/>
        <end position="152"/>
    </location>
</feature>
<feature type="compositionally biased region" description="Polar residues" evidence="1">
    <location>
        <begin position="378"/>
        <end position="397"/>
    </location>
</feature>
<feature type="compositionally biased region" description="Basic and acidic residues" evidence="1">
    <location>
        <begin position="202"/>
        <end position="231"/>
    </location>
</feature>
<dbReference type="Gene3D" id="1.10.533.10">
    <property type="entry name" value="Death Domain, Fas"/>
    <property type="match status" value="1"/>
</dbReference>
<dbReference type="PROSITE" id="PS50209">
    <property type="entry name" value="CARD"/>
    <property type="match status" value="1"/>
</dbReference>
<feature type="compositionally biased region" description="Basic and acidic residues" evidence="1">
    <location>
        <begin position="36"/>
        <end position="62"/>
    </location>
</feature>
<feature type="compositionally biased region" description="Polar residues" evidence="1">
    <location>
        <begin position="696"/>
        <end position="720"/>
    </location>
</feature>
<feature type="compositionally biased region" description="Basic and acidic residues" evidence="1">
    <location>
        <begin position="348"/>
        <end position="361"/>
    </location>
</feature>
<feature type="compositionally biased region" description="Polar residues" evidence="1">
    <location>
        <begin position="185"/>
        <end position="201"/>
    </location>
</feature>
<dbReference type="AlphaFoldDB" id="A0AAV2I0M9"/>
<feature type="region of interest" description="Disordered" evidence="1">
    <location>
        <begin position="1"/>
        <end position="420"/>
    </location>
</feature>
<feature type="compositionally biased region" description="Basic and acidic residues" evidence="1">
    <location>
        <begin position="725"/>
        <end position="735"/>
    </location>
</feature>
<dbReference type="InterPro" id="IPR001315">
    <property type="entry name" value="CARD"/>
</dbReference>
<organism evidence="3 4">
    <name type="scientific">Lymnaea stagnalis</name>
    <name type="common">Great pond snail</name>
    <name type="synonym">Helix stagnalis</name>
    <dbReference type="NCBI Taxonomy" id="6523"/>
    <lineage>
        <taxon>Eukaryota</taxon>
        <taxon>Metazoa</taxon>
        <taxon>Spiralia</taxon>
        <taxon>Lophotrochozoa</taxon>
        <taxon>Mollusca</taxon>
        <taxon>Gastropoda</taxon>
        <taxon>Heterobranchia</taxon>
        <taxon>Euthyneura</taxon>
        <taxon>Panpulmonata</taxon>
        <taxon>Hygrophila</taxon>
        <taxon>Lymnaeoidea</taxon>
        <taxon>Lymnaeidae</taxon>
        <taxon>Lymnaea</taxon>
    </lineage>
</organism>
<feature type="compositionally biased region" description="Polar residues" evidence="1">
    <location>
        <begin position="68"/>
        <end position="83"/>
    </location>
</feature>
<feature type="compositionally biased region" description="Basic and acidic residues" evidence="1">
    <location>
        <begin position="315"/>
        <end position="338"/>
    </location>
</feature>
<dbReference type="Pfam" id="PF00619">
    <property type="entry name" value="CARD"/>
    <property type="match status" value="1"/>
</dbReference>
<feature type="compositionally biased region" description="Basic and acidic residues" evidence="1">
    <location>
        <begin position="84"/>
        <end position="115"/>
    </location>
</feature>
<dbReference type="Proteomes" id="UP001497497">
    <property type="component" value="Unassembled WGS sequence"/>
</dbReference>
<gene>
    <name evidence="3" type="ORF">GSLYS_00013844001</name>
</gene>
<comment type="caution">
    <text evidence="3">The sequence shown here is derived from an EMBL/GenBank/DDBJ whole genome shotgun (WGS) entry which is preliminary data.</text>
</comment>
<evidence type="ECO:0000256" key="1">
    <source>
        <dbReference type="SAM" id="MobiDB-lite"/>
    </source>
</evidence>
<accession>A0AAV2I0M9</accession>
<proteinExistence type="predicted"/>
<evidence type="ECO:0000259" key="2">
    <source>
        <dbReference type="PROSITE" id="PS50209"/>
    </source>
</evidence>
<name>A0AAV2I0M9_LYMST</name>
<dbReference type="CDD" id="cd01671">
    <property type="entry name" value="CARD"/>
    <property type="match status" value="1"/>
</dbReference>
<sequence length="746" mass="85346">MDRERSARPSLKREMTDVDDDALRSKLRSNNSGIIKVRDTTHDIEHPTKMPEYRPRRPDTRTHIISLRTPNNVATDRAQSPDRISTHSNDDVKSIDYHSNSPEHDTKSQDGDTKSIDYQTKTPEVQRRSPEWRKRSPPVDDLDRQDTFKSKSDFPVPRRSKSPNPAVHKEDLSAFDTTFGPYSYMKSSGSNDIPDTKNSLPHTEDITRTLTRGDIDTDNFKTEGTKDKDYGQGEGGLTRTDLDTRHTEISRKDSKKSEKTKYIDSTKETHREKNELEKYDYQNRDVDSHARRNDGQSKSPDSHARVERFGSASTEVKHETESEDKYKSFSRSESRDKIGSNWWDDTNEDRRDSSKTNESKTRNSITGSESVLRDVSKSKNGNSHSRLNNLSRRQMSTVHRRATSLGKHKSSTRMSRSKTIRRHLSRASMTYYHGDIVDDNLLISATKLDSTLLRLFSHARDAKKSKDVQEPEDKLMPYLNYTESDLISMEPVLWRVFPMDSAHKETLEMEMPYIENNIEPRDVIRTLYQGEIITHMDYNQFARTEGQGERAVTRLLVKTLQRRGDKAYPAFLGALKTHDYMEVHDKLVETESKISQGMMADGRAMSRGWELNNRKATPLGKRIVTPVIVLHTSRTNNNNEEEPNPLSHFENLVKLRSQTQEQDPSGADVMDPKDLEQHLRELSKELQALQDDVTALKSSRSPSVNTAKSADISRNVTRAPSPSPDRGDIQVDPRAKSQKSSSCVVL</sequence>
<feature type="compositionally biased region" description="Basic residues" evidence="1">
    <location>
        <begin position="398"/>
        <end position="420"/>
    </location>
</feature>
<evidence type="ECO:0000313" key="4">
    <source>
        <dbReference type="Proteomes" id="UP001497497"/>
    </source>
</evidence>
<keyword evidence="4" id="KW-1185">Reference proteome</keyword>
<reference evidence="3 4" key="1">
    <citation type="submission" date="2024-04" db="EMBL/GenBank/DDBJ databases">
        <authorList>
            <consortium name="Genoscope - CEA"/>
            <person name="William W."/>
        </authorList>
    </citation>
    <scope>NUCLEOTIDE SEQUENCE [LARGE SCALE GENOMIC DNA]</scope>
</reference>
<dbReference type="InterPro" id="IPR011029">
    <property type="entry name" value="DEATH-like_dom_sf"/>
</dbReference>
<feature type="compositionally biased region" description="Basic and acidic residues" evidence="1">
    <location>
        <begin position="240"/>
        <end position="308"/>
    </location>
</feature>
<feature type="region of interest" description="Disordered" evidence="1">
    <location>
        <begin position="694"/>
        <end position="746"/>
    </location>
</feature>
<feature type="domain" description="CARD" evidence="2">
    <location>
        <begin position="499"/>
        <end position="590"/>
    </location>
</feature>
<dbReference type="GO" id="GO:0042981">
    <property type="term" value="P:regulation of apoptotic process"/>
    <property type="evidence" value="ECO:0007669"/>
    <property type="project" value="InterPro"/>
</dbReference>
<protein>
    <recommendedName>
        <fullName evidence="2">CARD domain-containing protein</fullName>
    </recommendedName>
</protein>
<dbReference type="SUPFAM" id="SSF47986">
    <property type="entry name" value="DEATH domain"/>
    <property type="match status" value="1"/>
</dbReference>
<dbReference type="EMBL" id="CAXITT010000371">
    <property type="protein sequence ID" value="CAL1540111.1"/>
    <property type="molecule type" value="Genomic_DNA"/>
</dbReference>
<feature type="compositionally biased region" description="Basic and acidic residues" evidence="1">
    <location>
        <begin position="1"/>
        <end position="24"/>
    </location>
</feature>